<sequence length="372" mass="40563">MDAWLAWLPDGPLFQPLVLLLAGAAGAVAWRLAAAAARRVAPAGSYSRAAIEAMRHPGRVLGPIVGMVIVRTAASLDLPDASSRMLTVTLILGLAWSAVRLVRSFVAWVIFTHPLNVSDNLSARRIHTQTEVLARAVVVLIVVLTSAAILMTFPGARQFGTSLLASAGAAGLVIGFAAKPVLANLIAGIQIALSQPIRIDDVVIVEKEWGRIEEIGGTYVVVRLWDERRLVVPLNYFLEHPFENWTRTNSSLLGTAQIWADYRIDVQSVRAELERICQASPLWDRRTCLLQVTEVSEYAIALRALVSAADSGRNFDLRCEVREGLVAFINRHQPQALPRRRNEQISVSAADLPARGASPVPRPMTTDGQITR</sequence>
<evidence type="ECO:0000259" key="7">
    <source>
        <dbReference type="Pfam" id="PF00924"/>
    </source>
</evidence>
<keyword evidence="3 6" id="KW-1133">Transmembrane helix</keyword>
<feature type="transmembrane region" description="Helical" evidence="6">
    <location>
        <begin position="159"/>
        <end position="178"/>
    </location>
</feature>
<comment type="subcellular location">
    <subcellularLocation>
        <location evidence="1">Membrane</location>
    </subcellularLocation>
</comment>
<evidence type="ECO:0000256" key="1">
    <source>
        <dbReference type="ARBA" id="ARBA00004370"/>
    </source>
</evidence>
<dbReference type="PANTHER" id="PTHR30566">
    <property type="entry name" value="YNAI-RELATED MECHANOSENSITIVE ION CHANNEL"/>
    <property type="match status" value="1"/>
</dbReference>
<keyword evidence="4 6" id="KW-0472">Membrane</keyword>
<dbReference type="InterPro" id="IPR010920">
    <property type="entry name" value="LSM_dom_sf"/>
</dbReference>
<dbReference type="InterPro" id="IPR023408">
    <property type="entry name" value="MscS_beta-dom_sf"/>
</dbReference>
<evidence type="ECO:0000256" key="6">
    <source>
        <dbReference type="SAM" id="Phobius"/>
    </source>
</evidence>
<dbReference type="SUPFAM" id="SSF50182">
    <property type="entry name" value="Sm-like ribonucleoproteins"/>
    <property type="match status" value="1"/>
</dbReference>
<evidence type="ECO:0000313" key="9">
    <source>
        <dbReference type="Proteomes" id="UP001064632"/>
    </source>
</evidence>
<feature type="region of interest" description="Disordered" evidence="5">
    <location>
        <begin position="350"/>
        <end position="372"/>
    </location>
</feature>
<evidence type="ECO:0000256" key="2">
    <source>
        <dbReference type="ARBA" id="ARBA00022692"/>
    </source>
</evidence>
<dbReference type="PANTHER" id="PTHR30566:SF25">
    <property type="entry name" value="INNER MEMBRANE PROTEIN"/>
    <property type="match status" value="1"/>
</dbReference>
<dbReference type="Gene3D" id="1.10.287.1260">
    <property type="match status" value="1"/>
</dbReference>
<proteinExistence type="predicted"/>
<evidence type="ECO:0000256" key="5">
    <source>
        <dbReference type="SAM" id="MobiDB-lite"/>
    </source>
</evidence>
<dbReference type="Gene3D" id="2.30.30.60">
    <property type="match status" value="1"/>
</dbReference>
<name>A0ABY6B8Z2_9GAMM</name>
<feature type="transmembrane region" description="Helical" evidence="6">
    <location>
        <begin position="13"/>
        <end position="37"/>
    </location>
</feature>
<organism evidence="8 9">
    <name type="scientific">Tahibacter amnicola</name>
    <dbReference type="NCBI Taxonomy" id="2976241"/>
    <lineage>
        <taxon>Bacteria</taxon>
        <taxon>Pseudomonadati</taxon>
        <taxon>Pseudomonadota</taxon>
        <taxon>Gammaproteobacteria</taxon>
        <taxon>Lysobacterales</taxon>
        <taxon>Rhodanobacteraceae</taxon>
        <taxon>Tahibacter</taxon>
    </lineage>
</organism>
<keyword evidence="9" id="KW-1185">Reference proteome</keyword>
<evidence type="ECO:0000313" key="8">
    <source>
        <dbReference type="EMBL" id="UXI66533.1"/>
    </source>
</evidence>
<dbReference type="InterPro" id="IPR006685">
    <property type="entry name" value="MscS_channel_2nd"/>
</dbReference>
<dbReference type="EMBL" id="CP104694">
    <property type="protein sequence ID" value="UXI66533.1"/>
    <property type="molecule type" value="Genomic_DNA"/>
</dbReference>
<keyword evidence="2 6" id="KW-0812">Transmembrane</keyword>
<evidence type="ECO:0000256" key="3">
    <source>
        <dbReference type="ARBA" id="ARBA00022989"/>
    </source>
</evidence>
<protein>
    <submittedName>
        <fullName evidence="8">Mechanosensitive ion channel family protein</fullName>
    </submittedName>
</protein>
<gene>
    <name evidence="8" type="ORF">N4264_17490</name>
</gene>
<feature type="domain" description="Mechanosensitive ion channel MscS" evidence="7">
    <location>
        <begin position="181"/>
        <end position="247"/>
    </location>
</feature>
<evidence type="ECO:0000256" key="4">
    <source>
        <dbReference type="ARBA" id="ARBA00023136"/>
    </source>
</evidence>
<feature type="transmembrane region" description="Helical" evidence="6">
    <location>
        <begin position="132"/>
        <end position="153"/>
    </location>
</feature>
<feature type="transmembrane region" description="Helical" evidence="6">
    <location>
        <begin position="58"/>
        <end position="76"/>
    </location>
</feature>
<feature type="transmembrane region" description="Helical" evidence="6">
    <location>
        <begin position="88"/>
        <end position="111"/>
    </location>
</feature>
<reference evidence="8" key="1">
    <citation type="submission" date="2022-09" db="EMBL/GenBank/DDBJ databases">
        <title>Tahibacter sp. nov., isolated from a fresh water.</title>
        <authorList>
            <person name="Baek J.H."/>
            <person name="Lee J.K."/>
            <person name="Kim J.M."/>
            <person name="Jeon C.O."/>
        </authorList>
    </citation>
    <scope>NUCLEOTIDE SEQUENCE</scope>
    <source>
        <strain evidence="8">W38</strain>
    </source>
</reference>
<dbReference type="RefSeq" id="WP_261693517.1">
    <property type="nucleotide sequence ID" value="NZ_CP104694.1"/>
</dbReference>
<dbReference type="Proteomes" id="UP001064632">
    <property type="component" value="Chromosome"/>
</dbReference>
<dbReference type="Pfam" id="PF00924">
    <property type="entry name" value="MS_channel_2nd"/>
    <property type="match status" value="1"/>
</dbReference>
<accession>A0ABY6B8Z2</accession>